<dbReference type="GO" id="GO:0044781">
    <property type="term" value="P:bacterial-type flagellum organization"/>
    <property type="evidence" value="ECO:0007669"/>
    <property type="project" value="UniProtKB-KW"/>
</dbReference>
<keyword evidence="11" id="KW-0969">Cilium</keyword>
<keyword evidence="8" id="KW-0175">Coiled coil</keyword>
<dbReference type="GO" id="GO:0015031">
    <property type="term" value="P:protein transport"/>
    <property type="evidence" value="ECO:0007669"/>
    <property type="project" value="UniProtKB-KW"/>
</dbReference>
<sequence length="203" mass="22186">MSGLTAWERWELASFDAPDTPGTSGKKPGKQAQEELAAPTAADVERIRRQAHDEGYREGLGQARDEAARLAQAATRLEQAMADLDQQVADELLALAVEIARQVVRGDLAARPEGILDVVHEALAQLPHQHAAIYLHPDDASLVRSWQGDALTHAGHRIHEDARLDRGDCLIETGGSHVDASMATRWRRVLASMGIESAWKPEQ</sequence>
<dbReference type="EMBL" id="CP107246">
    <property type="protein sequence ID" value="WIM06724.1"/>
    <property type="molecule type" value="Genomic_DNA"/>
</dbReference>
<keyword evidence="6" id="KW-0653">Protein transport</keyword>
<evidence type="ECO:0000256" key="4">
    <source>
        <dbReference type="ARBA" id="ARBA00022448"/>
    </source>
</evidence>
<evidence type="ECO:0000256" key="3">
    <source>
        <dbReference type="ARBA" id="ARBA00016507"/>
    </source>
</evidence>
<dbReference type="KEGG" id="npv:OHM77_05510"/>
<evidence type="ECO:0000256" key="6">
    <source>
        <dbReference type="ARBA" id="ARBA00022927"/>
    </source>
</evidence>
<evidence type="ECO:0000259" key="10">
    <source>
        <dbReference type="Pfam" id="PF02108"/>
    </source>
</evidence>
<evidence type="ECO:0000313" key="11">
    <source>
        <dbReference type="EMBL" id="WIM06724.1"/>
    </source>
</evidence>
<dbReference type="InterPro" id="IPR018035">
    <property type="entry name" value="Flagellar_FliH/T3SS_HrpE"/>
</dbReference>
<keyword evidence="11" id="KW-0282">Flagellum</keyword>
<accession>A0AA49FMW0</accession>
<dbReference type="PANTHER" id="PTHR34982">
    <property type="entry name" value="YOP PROTEINS TRANSLOCATION PROTEIN L"/>
    <property type="match status" value="1"/>
</dbReference>
<proteinExistence type="inferred from homology"/>
<evidence type="ECO:0000256" key="2">
    <source>
        <dbReference type="ARBA" id="ARBA00006602"/>
    </source>
</evidence>
<keyword evidence="7" id="KW-1006">Bacterial flagellum protein export</keyword>
<evidence type="ECO:0000256" key="9">
    <source>
        <dbReference type="SAM" id="MobiDB-lite"/>
    </source>
</evidence>
<dbReference type="GO" id="GO:0005829">
    <property type="term" value="C:cytosol"/>
    <property type="evidence" value="ECO:0007669"/>
    <property type="project" value="TreeGrafter"/>
</dbReference>
<dbReference type="Proteomes" id="UP001234916">
    <property type="component" value="Chromosome"/>
</dbReference>
<evidence type="ECO:0000256" key="5">
    <source>
        <dbReference type="ARBA" id="ARBA00022795"/>
    </source>
</evidence>
<gene>
    <name evidence="11" type="ORF">OHM77_05510</name>
</gene>
<feature type="coiled-coil region" evidence="8">
    <location>
        <begin position="60"/>
        <end position="90"/>
    </location>
</feature>
<comment type="similarity">
    <text evidence="2">Belongs to the FliH family.</text>
</comment>
<name>A0AA49FMW0_9PROT</name>
<dbReference type="Pfam" id="PF02108">
    <property type="entry name" value="FliH"/>
    <property type="match status" value="1"/>
</dbReference>
<protein>
    <recommendedName>
        <fullName evidence="3">Flagellar assembly protein FliH</fullName>
    </recommendedName>
</protein>
<keyword evidence="11" id="KW-0966">Cell projection</keyword>
<feature type="region of interest" description="Disordered" evidence="9">
    <location>
        <begin position="1"/>
        <end position="45"/>
    </location>
</feature>
<evidence type="ECO:0000256" key="1">
    <source>
        <dbReference type="ARBA" id="ARBA00003041"/>
    </source>
</evidence>
<feature type="domain" description="Flagellar assembly protein FliH/Type III secretion system HrpE" evidence="10">
    <location>
        <begin position="65"/>
        <end position="189"/>
    </location>
</feature>
<dbReference type="PANTHER" id="PTHR34982:SF1">
    <property type="entry name" value="FLAGELLAR ASSEMBLY PROTEIN FLIH"/>
    <property type="match status" value="1"/>
</dbReference>
<dbReference type="AlphaFoldDB" id="A0AA49FMW0"/>
<comment type="function">
    <text evidence="1">Needed for flagellar regrowth and assembly.</text>
</comment>
<evidence type="ECO:0000256" key="7">
    <source>
        <dbReference type="ARBA" id="ARBA00023225"/>
    </source>
</evidence>
<organism evidence="11">
    <name type="scientific">Candidatus Nitricoxidivorans perseverans</name>
    <dbReference type="NCBI Taxonomy" id="2975601"/>
    <lineage>
        <taxon>Bacteria</taxon>
        <taxon>Pseudomonadati</taxon>
        <taxon>Pseudomonadota</taxon>
        <taxon>Betaproteobacteria</taxon>
        <taxon>Nitrosomonadales</taxon>
        <taxon>Sterolibacteriaceae</taxon>
        <taxon>Candidatus Nitricoxidivorans</taxon>
    </lineage>
</organism>
<reference evidence="11" key="1">
    <citation type="journal article" date="2023" name="Nat. Microbiol.">
        <title>Enrichment and characterization of a nitric oxide-reducing microbial community in a continuous bioreactor.</title>
        <authorList>
            <person name="Garrido-Amador P."/>
            <person name="Stortenbeker N."/>
            <person name="Wessels H.J.C.T."/>
            <person name="Speth D.R."/>
            <person name="Garcia-Heredia I."/>
            <person name="Kartal B."/>
        </authorList>
    </citation>
    <scope>NUCLEOTIDE SEQUENCE</scope>
    <source>
        <strain evidence="11">MAG1</strain>
    </source>
</reference>
<dbReference type="InterPro" id="IPR051472">
    <property type="entry name" value="T3SS_Stator/FliH"/>
</dbReference>
<evidence type="ECO:0000256" key="8">
    <source>
        <dbReference type="SAM" id="Coils"/>
    </source>
</evidence>
<keyword evidence="4" id="KW-0813">Transport</keyword>
<keyword evidence="5" id="KW-1005">Bacterial flagellum biogenesis</keyword>